<evidence type="ECO:0000313" key="3">
    <source>
        <dbReference type="Proteomes" id="UP000319143"/>
    </source>
</evidence>
<keyword evidence="1" id="KW-0472">Membrane</keyword>
<feature type="transmembrane region" description="Helical" evidence="1">
    <location>
        <begin position="32"/>
        <end position="55"/>
    </location>
</feature>
<sequence length="125" mass="13722">MTDNGPDETTSSSNAPTPDTESAAQFLLSIRFGLFVIPPIVSFVFAFSMSLYGFVEGHPYIIYYFAFGAHALTLTAIWIVATVVNRWHASITSFWIAASLAAVYAATAAICWFLIGLPYWVLDMP</sequence>
<feature type="transmembrane region" description="Helical" evidence="1">
    <location>
        <begin position="61"/>
        <end position="81"/>
    </location>
</feature>
<protein>
    <submittedName>
        <fullName evidence="2">Uncharacterized protein</fullName>
    </submittedName>
</protein>
<feature type="transmembrane region" description="Helical" evidence="1">
    <location>
        <begin position="93"/>
        <end position="115"/>
    </location>
</feature>
<proteinExistence type="predicted"/>
<dbReference type="AlphaFoldDB" id="A0A5C6DFU7"/>
<reference evidence="2 3" key="1">
    <citation type="submission" date="2019-02" db="EMBL/GenBank/DDBJ databases">
        <title>Deep-cultivation of Planctomycetes and their phenomic and genomic characterization uncovers novel biology.</title>
        <authorList>
            <person name="Wiegand S."/>
            <person name="Jogler M."/>
            <person name="Boedeker C."/>
            <person name="Pinto D."/>
            <person name="Vollmers J."/>
            <person name="Rivas-Marin E."/>
            <person name="Kohn T."/>
            <person name="Peeters S.H."/>
            <person name="Heuer A."/>
            <person name="Rast P."/>
            <person name="Oberbeckmann S."/>
            <person name="Bunk B."/>
            <person name="Jeske O."/>
            <person name="Meyerdierks A."/>
            <person name="Storesund J.E."/>
            <person name="Kallscheuer N."/>
            <person name="Luecker S."/>
            <person name="Lage O.M."/>
            <person name="Pohl T."/>
            <person name="Merkel B.J."/>
            <person name="Hornburger P."/>
            <person name="Mueller R.-W."/>
            <person name="Bruemmer F."/>
            <person name="Labrenz M."/>
            <person name="Spormann A.M."/>
            <person name="Op Den Camp H."/>
            <person name="Overmann J."/>
            <person name="Amann R."/>
            <person name="Jetten M.S.M."/>
            <person name="Mascher T."/>
            <person name="Medema M.H."/>
            <person name="Devos D.P."/>
            <person name="Kaster A.-K."/>
            <person name="Ovreas L."/>
            <person name="Rohde M."/>
            <person name="Galperin M.Y."/>
            <person name="Jogler C."/>
        </authorList>
    </citation>
    <scope>NUCLEOTIDE SEQUENCE [LARGE SCALE GENOMIC DNA]</scope>
    <source>
        <strain evidence="2 3">Poly41</strain>
    </source>
</reference>
<gene>
    <name evidence="2" type="ORF">Poly41_48590</name>
</gene>
<organism evidence="2 3">
    <name type="scientific">Novipirellula artificiosorum</name>
    <dbReference type="NCBI Taxonomy" id="2528016"/>
    <lineage>
        <taxon>Bacteria</taxon>
        <taxon>Pseudomonadati</taxon>
        <taxon>Planctomycetota</taxon>
        <taxon>Planctomycetia</taxon>
        <taxon>Pirellulales</taxon>
        <taxon>Pirellulaceae</taxon>
        <taxon>Novipirellula</taxon>
    </lineage>
</organism>
<accession>A0A5C6DFU7</accession>
<evidence type="ECO:0000256" key="1">
    <source>
        <dbReference type="SAM" id="Phobius"/>
    </source>
</evidence>
<dbReference type="EMBL" id="SJPV01000009">
    <property type="protein sequence ID" value="TWU33859.1"/>
    <property type="molecule type" value="Genomic_DNA"/>
</dbReference>
<dbReference type="RefSeq" id="WP_146529280.1">
    <property type="nucleotide sequence ID" value="NZ_SJPV01000009.1"/>
</dbReference>
<name>A0A5C6DFU7_9BACT</name>
<dbReference type="Proteomes" id="UP000319143">
    <property type="component" value="Unassembled WGS sequence"/>
</dbReference>
<keyword evidence="3" id="KW-1185">Reference proteome</keyword>
<evidence type="ECO:0000313" key="2">
    <source>
        <dbReference type="EMBL" id="TWU33859.1"/>
    </source>
</evidence>
<keyword evidence="1" id="KW-0812">Transmembrane</keyword>
<keyword evidence="1" id="KW-1133">Transmembrane helix</keyword>
<comment type="caution">
    <text evidence="2">The sequence shown here is derived from an EMBL/GenBank/DDBJ whole genome shotgun (WGS) entry which is preliminary data.</text>
</comment>